<evidence type="ECO:0000313" key="1">
    <source>
        <dbReference type="EMBL" id="QJA65095.1"/>
    </source>
</evidence>
<dbReference type="AlphaFoldDB" id="A0A6M3J787"/>
<accession>A0A6M3J787</accession>
<protein>
    <submittedName>
        <fullName evidence="1">Uncharacterized protein</fullName>
    </submittedName>
</protein>
<proteinExistence type="predicted"/>
<dbReference type="EMBL" id="MT141532">
    <property type="protein sequence ID" value="QJA65095.1"/>
    <property type="molecule type" value="Genomic_DNA"/>
</dbReference>
<sequence length="139" mass="16771">MKQKAWIARDREDECVHLRPALFFSKPYLLDDYWITSGDPEDDGIDLPHNSFPEIKPGECREVWITDEVNNQEDAFDKGYIKDRTEGFKMKTLIEVWNEKIIIANKRMMIHFYFVYEGKKYYVEWIKGKWSDPRKIEEI</sequence>
<name>A0A6M3J787_9ZZZZ</name>
<reference evidence="1" key="1">
    <citation type="submission" date="2020-03" db="EMBL/GenBank/DDBJ databases">
        <title>The deep terrestrial virosphere.</title>
        <authorList>
            <person name="Holmfeldt K."/>
            <person name="Nilsson E."/>
            <person name="Simone D."/>
            <person name="Lopez-Fernandez M."/>
            <person name="Wu X."/>
            <person name="de Brujin I."/>
            <person name="Lundin D."/>
            <person name="Andersson A."/>
            <person name="Bertilsson S."/>
            <person name="Dopson M."/>
        </authorList>
    </citation>
    <scope>NUCLEOTIDE SEQUENCE</scope>
    <source>
        <strain evidence="1">MM415B00433</strain>
    </source>
</reference>
<gene>
    <name evidence="1" type="ORF">MM415B00433_0003</name>
</gene>
<organism evidence="1">
    <name type="scientific">viral metagenome</name>
    <dbReference type="NCBI Taxonomy" id="1070528"/>
    <lineage>
        <taxon>unclassified sequences</taxon>
        <taxon>metagenomes</taxon>
        <taxon>organismal metagenomes</taxon>
    </lineage>
</organism>